<name>A0A7C8N4W8_9PEZI</name>
<dbReference type="InterPro" id="IPR036388">
    <property type="entry name" value="WH-like_DNA-bd_sf"/>
</dbReference>
<dbReference type="GO" id="GO:0032259">
    <property type="term" value="P:methylation"/>
    <property type="evidence" value="ECO:0007669"/>
    <property type="project" value="UniProtKB-KW"/>
</dbReference>
<reference evidence="5 6" key="1">
    <citation type="submission" date="2019-12" db="EMBL/GenBank/DDBJ databases">
        <title>Draft genome sequence of the ascomycete Xylaria multiplex DSM 110363.</title>
        <authorList>
            <person name="Buettner E."/>
            <person name="Kellner H."/>
        </authorList>
    </citation>
    <scope>NUCLEOTIDE SEQUENCE [LARGE SCALE GENOMIC DNA]</scope>
    <source>
        <strain evidence="5 6">DSM 110363</strain>
    </source>
</reference>
<dbReference type="PANTHER" id="PTHR43712">
    <property type="entry name" value="PUTATIVE (AFU_ORTHOLOGUE AFUA_4G14580)-RELATED"/>
    <property type="match status" value="1"/>
</dbReference>
<keyword evidence="1" id="KW-0489">Methyltransferase</keyword>
<comment type="caution">
    <text evidence="5">The sequence shown here is derived from an EMBL/GenBank/DDBJ whole genome shotgun (WGS) entry which is preliminary data.</text>
</comment>
<sequence length="427" mass="47181">MAARTLEELSEIVASGSERLSSGLKTKGLISPTVYDVENEVNFEKIDKDAAIELVDAARELEALVMGPSKWVNIMALIYHDASSLGTLIEFDIPARVPLEGTIKIAQLAAESGLLEDKLTRFIRYASTNYIFREPEPGVVAHTATSALLARDTQFCTFLQWVLVNIASIETAIPSACRKWPLSEKTNECGLNAAFGTDDMFFPWVNADPERLRRFDRAMAGFSGEGGGEGGRHQLFDVEAYPWSKELGPNARVVDVGGGSGHVGKALALKYPGFKVTIQDQPETVKAAEKKEGLPSNLDFQAHNFFSEQTLRGADAYFLRHILHDWPHAEAVSILRGLVPALKPGARVLVSEFLMPGAERGPSLLEDKIIRQMDLQMMGVYNAKERTAEDFAALFSEADEKLRFKAKYQMEGDQKGCIFEAIYDEKN</sequence>
<dbReference type="EMBL" id="WUBL01000002">
    <property type="protein sequence ID" value="KAF2973314.1"/>
    <property type="molecule type" value="Genomic_DNA"/>
</dbReference>
<keyword evidence="6" id="KW-1185">Reference proteome</keyword>
<evidence type="ECO:0000313" key="5">
    <source>
        <dbReference type="EMBL" id="KAF2973314.1"/>
    </source>
</evidence>
<dbReference type="Gene3D" id="1.10.10.10">
    <property type="entry name" value="Winged helix-like DNA-binding domain superfamily/Winged helix DNA-binding domain"/>
    <property type="match status" value="1"/>
</dbReference>
<dbReference type="Pfam" id="PF00891">
    <property type="entry name" value="Methyltransf_2"/>
    <property type="match status" value="1"/>
</dbReference>
<evidence type="ECO:0000313" key="6">
    <source>
        <dbReference type="Proteomes" id="UP000481858"/>
    </source>
</evidence>
<dbReference type="Gene3D" id="3.40.50.150">
    <property type="entry name" value="Vaccinia Virus protein VP39"/>
    <property type="match status" value="1"/>
</dbReference>
<evidence type="ECO:0000256" key="1">
    <source>
        <dbReference type="ARBA" id="ARBA00022603"/>
    </source>
</evidence>
<feature type="domain" description="O-methyltransferase C-terminal" evidence="4">
    <location>
        <begin position="247"/>
        <end position="398"/>
    </location>
</feature>
<evidence type="ECO:0000259" key="4">
    <source>
        <dbReference type="Pfam" id="PF00891"/>
    </source>
</evidence>
<gene>
    <name evidence="5" type="ORF">GQX73_g373</name>
</gene>
<keyword evidence="3" id="KW-0949">S-adenosyl-L-methionine</keyword>
<dbReference type="InterPro" id="IPR029063">
    <property type="entry name" value="SAM-dependent_MTases_sf"/>
</dbReference>
<dbReference type="GO" id="GO:0008171">
    <property type="term" value="F:O-methyltransferase activity"/>
    <property type="evidence" value="ECO:0007669"/>
    <property type="project" value="InterPro"/>
</dbReference>
<evidence type="ECO:0000256" key="3">
    <source>
        <dbReference type="ARBA" id="ARBA00022691"/>
    </source>
</evidence>
<dbReference type="InterPro" id="IPR001077">
    <property type="entry name" value="COMT_C"/>
</dbReference>
<dbReference type="Proteomes" id="UP000481858">
    <property type="component" value="Unassembled WGS sequence"/>
</dbReference>
<proteinExistence type="predicted"/>
<dbReference type="PANTHER" id="PTHR43712:SF5">
    <property type="entry name" value="O-METHYLTRANSFERASE ASQN-RELATED"/>
    <property type="match status" value="1"/>
</dbReference>
<dbReference type="SUPFAM" id="SSF53335">
    <property type="entry name" value="S-adenosyl-L-methionine-dependent methyltransferases"/>
    <property type="match status" value="1"/>
</dbReference>
<dbReference type="InterPro" id="IPR016461">
    <property type="entry name" value="COMT-like"/>
</dbReference>
<dbReference type="AlphaFoldDB" id="A0A7C8N4W8"/>
<dbReference type="OrthoDB" id="1606438at2759"/>
<dbReference type="InParanoid" id="A0A7C8N4W8"/>
<organism evidence="5 6">
    <name type="scientific">Xylaria multiplex</name>
    <dbReference type="NCBI Taxonomy" id="323545"/>
    <lineage>
        <taxon>Eukaryota</taxon>
        <taxon>Fungi</taxon>
        <taxon>Dikarya</taxon>
        <taxon>Ascomycota</taxon>
        <taxon>Pezizomycotina</taxon>
        <taxon>Sordariomycetes</taxon>
        <taxon>Xylariomycetidae</taxon>
        <taxon>Xylariales</taxon>
        <taxon>Xylariaceae</taxon>
        <taxon>Xylaria</taxon>
    </lineage>
</organism>
<dbReference type="PROSITE" id="PS51683">
    <property type="entry name" value="SAM_OMT_II"/>
    <property type="match status" value="1"/>
</dbReference>
<dbReference type="SUPFAM" id="SSF46785">
    <property type="entry name" value="Winged helix' DNA-binding domain"/>
    <property type="match status" value="1"/>
</dbReference>
<evidence type="ECO:0000256" key="2">
    <source>
        <dbReference type="ARBA" id="ARBA00022679"/>
    </source>
</evidence>
<accession>A0A7C8N4W8</accession>
<keyword evidence="2" id="KW-0808">Transferase</keyword>
<dbReference type="CDD" id="cd02440">
    <property type="entry name" value="AdoMet_MTases"/>
    <property type="match status" value="1"/>
</dbReference>
<dbReference type="InterPro" id="IPR036390">
    <property type="entry name" value="WH_DNA-bd_sf"/>
</dbReference>
<protein>
    <recommendedName>
        <fullName evidence="4">O-methyltransferase C-terminal domain-containing protein</fullName>
    </recommendedName>
</protein>